<evidence type="ECO:0000313" key="7">
    <source>
        <dbReference type="EMBL" id="WAJ72242.1"/>
    </source>
</evidence>
<dbReference type="EMBL" id="CP109967">
    <property type="protein sequence ID" value="WAJ72242.1"/>
    <property type="molecule type" value="Genomic_DNA"/>
</dbReference>
<evidence type="ECO:0000256" key="2">
    <source>
        <dbReference type="ARBA" id="ARBA00022723"/>
    </source>
</evidence>
<comment type="catalytic activity">
    <reaction evidence="5">
        <text>N-acetyl-D-glucosamine 6-phosphate + H2O = D-glucosamine 6-phosphate + acetate</text>
        <dbReference type="Rhea" id="RHEA:22936"/>
        <dbReference type="ChEBI" id="CHEBI:15377"/>
        <dbReference type="ChEBI" id="CHEBI:30089"/>
        <dbReference type="ChEBI" id="CHEBI:57513"/>
        <dbReference type="ChEBI" id="CHEBI:58725"/>
        <dbReference type="EC" id="3.5.1.25"/>
    </reaction>
</comment>
<reference evidence="7" key="1">
    <citation type="submission" date="2022-10" db="EMBL/GenBank/DDBJ databases">
        <title>Catenovulum adriacola sp. nov. isolated in the Harbour of Susak.</title>
        <authorList>
            <person name="Schoch T."/>
            <person name="Reich S.J."/>
            <person name="Stoeferle S."/>
            <person name="Flaiz M."/>
            <person name="Kazda M."/>
            <person name="Riedel C.U."/>
            <person name="Duerre P."/>
        </authorList>
    </citation>
    <scope>NUCLEOTIDE SEQUENCE</scope>
    <source>
        <strain evidence="7">TS8</strain>
        <plasmid evidence="7">pCadTS8_2</plasmid>
    </source>
</reference>
<dbReference type="NCBIfam" id="TIGR00221">
    <property type="entry name" value="nagA"/>
    <property type="match status" value="1"/>
</dbReference>
<geneLocation type="plasmid" evidence="7 8">
    <name>pCadTS8_2</name>
</geneLocation>
<dbReference type="SUPFAM" id="SSF51338">
    <property type="entry name" value="Composite domain of metallo-dependent hydrolases"/>
    <property type="match status" value="1"/>
</dbReference>
<dbReference type="Gene3D" id="2.30.40.10">
    <property type="entry name" value="Urease, subunit C, domain 1"/>
    <property type="match status" value="1"/>
</dbReference>
<dbReference type="InterPro" id="IPR011059">
    <property type="entry name" value="Metal-dep_hydrolase_composite"/>
</dbReference>
<dbReference type="Gene3D" id="3.20.20.140">
    <property type="entry name" value="Metal-dependent hydrolases"/>
    <property type="match status" value="1"/>
</dbReference>
<dbReference type="InterPro" id="IPR006680">
    <property type="entry name" value="Amidohydro-rel"/>
</dbReference>
<dbReference type="Proteomes" id="UP001163726">
    <property type="component" value="Plasmid pCadTS8_2"/>
</dbReference>
<dbReference type="PANTHER" id="PTHR11113:SF14">
    <property type="entry name" value="N-ACETYLGLUCOSAMINE-6-PHOSPHATE DEACETYLASE"/>
    <property type="match status" value="1"/>
</dbReference>
<dbReference type="RefSeq" id="WP_268076957.1">
    <property type="nucleotide sequence ID" value="NZ_CP109967.1"/>
</dbReference>
<accession>A0ABY7ASJ4</accession>
<dbReference type="GO" id="GO:0008448">
    <property type="term" value="F:N-acetylglucosamine-6-phosphate deacetylase activity"/>
    <property type="evidence" value="ECO:0007669"/>
    <property type="project" value="UniProtKB-EC"/>
</dbReference>
<dbReference type="SUPFAM" id="SSF51556">
    <property type="entry name" value="Metallo-dependent hydrolases"/>
    <property type="match status" value="1"/>
</dbReference>
<keyword evidence="8" id="KW-1185">Reference proteome</keyword>
<dbReference type="PANTHER" id="PTHR11113">
    <property type="entry name" value="N-ACETYLGLUCOSAMINE-6-PHOSPHATE DEACETYLASE"/>
    <property type="match status" value="1"/>
</dbReference>
<evidence type="ECO:0000256" key="4">
    <source>
        <dbReference type="ARBA" id="ARBA00023277"/>
    </source>
</evidence>
<evidence type="ECO:0000313" key="8">
    <source>
        <dbReference type="Proteomes" id="UP001163726"/>
    </source>
</evidence>
<evidence type="ECO:0000256" key="5">
    <source>
        <dbReference type="PIRNR" id="PIRNR038994"/>
    </source>
</evidence>
<organism evidence="7 8">
    <name type="scientific">Catenovulum adriaticum</name>
    <dbReference type="NCBI Taxonomy" id="2984846"/>
    <lineage>
        <taxon>Bacteria</taxon>
        <taxon>Pseudomonadati</taxon>
        <taxon>Pseudomonadota</taxon>
        <taxon>Gammaproteobacteria</taxon>
        <taxon>Alteromonadales</taxon>
        <taxon>Alteromonadaceae</taxon>
        <taxon>Catenovulum</taxon>
    </lineage>
</organism>
<dbReference type="PIRSF" id="PIRSF038994">
    <property type="entry name" value="NagA"/>
    <property type="match status" value="1"/>
</dbReference>
<evidence type="ECO:0000259" key="6">
    <source>
        <dbReference type="Pfam" id="PF01979"/>
    </source>
</evidence>
<dbReference type="InterPro" id="IPR032466">
    <property type="entry name" value="Metal_Hydrolase"/>
</dbReference>
<comment type="similarity">
    <text evidence="1 5">Belongs to the metallo-dependent hydrolases superfamily. NagA family.</text>
</comment>
<proteinExistence type="inferred from homology"/>
<dbReference type="CDD" id="cd00854">
    <property type="entry name" value="NagA"/>
    <property type="match status" value="1"/>
</dbReference>
<feature type="domain" description="Amidohydrolase-related" evidence="6">
    <location>
        <begin position="47"/>
        <end position="359"/>
    </location>
</feature>
<dbReference type="InterPro" id="IPR003764">
    <property type="entry name" value="GlcNAc_6-P_deAcase"/>
</dbReference>
<evidence type="ECO:0000256" key="3">
    <source>
        <dbReference type="ARBA" id="ARBA00022801"/>
    </source>
</evidence>
<keyword evidence="3 5" id="KW-0378">Hydrolase</keyword>
<sequence length="380" mass="41106">MQKFSPTQLFDGQQFINNPVVHVENGVVTAIETNQNSSSATQLNGLLAPGFIDTQVNGGGGLLFNNAPELTTLIAMSYAHSQFGSTAIIPTLITDDIQVMLKAADSVSQAIAQSVPGILGIHFEGPHLSQPKKGVHPAQYIREISAAEWSIFERQDLGIKMITLAPEQVSSESITRLKTLGWIVCLGHSNASFQETQTAIAAGASGFTHLFNAMSALTSREPGMVGAALVEDEAYCGIIIDHHHVHPAVVNMAYRLKTAEKLVLVTDAMALIGSEQTKFELFGEKITLQQDKLTISTGQLAGSHLSMQQAVKNCVQDLKLPLNDVLKMASLTPAQWLKKAPELGCIKVGSKANWVLLDDNLTVCETWLNGCRRSKAFNRY</sequence>
<keyword evidence="2" id="KW-0479">Metal-binding</keyword>
<gene>
    <name evidence="7" type="primary">nagA</name>
    <name evidence="7" type="ORF">OLW01_18385</name>
</gene>
<keyword evidence="7" id="KW-0614">Plasmid</keyword>
<dbReference type="EC" id="3.5.1.25" evidence="5"/>
<evidence type="ECO:0000256" key="1">
    <source>
        <dbReference type="ARBA" id="ARBA00010716"/>
    </source>
</evidence>
<name>A0ABY7ASJ4_9ALTE</name>
<protein>
    <recommendedName>
        <fullName evidence="5">N-acetylgalactosamine-6-phosphate deacetylase</fullName>
        <ecNumber evidence="5">3.5.1.25</ecNumber>
    </recommendedName>
    <alternativeName>
        <fullName evidence="5">N-acetylglucosamine-6-phosphate deacetylase</fullName>
    </alternativeName>
</protein>
<dbReference type="Pfam" id="PF01979">
    <property type="entry name" value="Amidohydro_1"/>
    <property type="match status" value="1"/>
</dbReference>
<keyword evidence="4 5" id="KW-0119">Carbohydrate metabolism</keyword>